<protein>
    <submittedName>
        <fullName evidence="1">Uncharacterized protein</fullName>
    </submittedName>
</protein>
<proteinExistence type="predicted"/>
<gene>
    <name evidence="1" type="ORF">TAV2_LOCUS12069</name>
</gene>
<accession>A0AAU9S2Q1</accession>
<organism evidence="1 2">
    <name type="scientific">Thlaspi arvense</name>
    <name type="common">Field penny-cress</name>
    <dbReference type="NCBI Taxonomy" id="13288"/>
    <lineage>
        <taxon>Eukaryota</taxon>
        <taxon>Viridiplantae</taxon>
        <taxon>Streptophyta</taxon>
        <taxon>Embryophyta</taxon>
        <taxon>Tracheophyta</taxon>
        <taxon>Spermatophyta</taxon>
        <taxon>Magnoliopsida</taxon>
        <taxon>eudicotyledons</taxon>
        <taxon>Gunneridae</taxon>
        <taxon>Pentapetalae</taxon>
        <taxon>rosids</taxon>
        <taxon>malvids</taxon>
        <taxon>Brassicales</taxon>
        <taxon>Brassicaceae</taxon>
        <taxon>Thlaspideae</taxon>
        <taxon>Thlaspi</taxon>
    </lineage>
</organism>
<evidence type="ECO:0000313" key="2">
    <source>
        <dbReference type="Proteomes" id="UP000836841"/>
    </source>
</evidence>
<reference evidence="1 2" key="1">
    <citation type="submission" date="2022-03" db="EMBL/GenBank/DDBJ databases">
        <authorList>
            <person name="Nunn A."/>
            <person name="Chopra R."/>
            <person name="Nunn A."/>
            <person name="Contreras Garrido A."/>
        </authorList>
    </citation>
    <scope>NUCLEOTIDE SEQUENCE [LARGE SCALE GENOMIC DNA]</scope>
</reference>
<dbReference type="EMBL" id="CAJVSB020000614">
    <property type="protein sequence ID" value="CAH2056917.1"/>
    <property type="molecule type" value="Genomic_DNA"/>
</dbReference>
<sequence>MSTSRDNHPRRDSWDGGWRVQHGHQGVCLWLSLYDTKLAQIKRECQVREVSPSKLAEKSHPQLLGAFHVRNI</sequence>
<keyword evidence="2" id="KW-1185">Reference proteome</keyword>
<comment type="caution">
    <text evidence="1">The sequence shown here is derived from an EMBL/GenBank/DDBJ whole genome shotgun (WGS) entry which is preliminary data.</text>
</comment>
<name>A0AAU9S2Q1_THLAR</name>
<dbReference type="Proteomes" id="UP000836841">
    <property type="component" value="Unassembled WGS sequence"/>
</dbReference>
<dbReference type="AlphaFoldDB" id="A0AAU9S2Q1"/>
<evidence type="ECO:0000313" key="1">
    <source>
        <dbReference type="EMBL" id="CAH2056917.1"/>
    </source>
</evidence>